<evidence type="ECO:0000259" key="1">
    <source>
        <dbReference type="Pfam" id="PF20250"/>
    </source>
</evidence>
<dbReference type="PANTHER" id="PTHR38032">
    <property type="entry name" value="POLYMERASE-RELATED"/>
    <property type="match status" value="1"/>
</dbReference>
<dbReference type="PANTHER" id="PTHR38032:SF1">
    <property type="entry name" value="RNA-BINDING PROTEIN KHPB N-TERMINAL DOMAIN-CONTAINING PROTEIN"/>
    <property type="match status" value="1"/>
</dbReference>
<feature type="domain" description="Flagellar Assembly Protein A N-terminal region" evidence="1">
    <location>
        <begin position="88"/>
        <end position="262"/>
    </location>
</feature>
<proteinExistence type="predicted"/>
<dbReference type="Proteomes" id="UP000071641">
    <property type="component" value="Unassembled WGS sequence"/>
</dbReference>
<evidence type="ECO:0000313" key="2">
    <source>
        <dbReference type="EMBL" id="CZF80804.1"/>
    </source>
</evidence>
<accession>A0A128F316</accession>
<dbReference type="EMBL" id="FIZX01000002">
    <property type="protein sequence ID" value="CZF80804.1"/>
    <property type="molecule type" value="Genomic_DNA"/>
</dbReference>
<gene>
    <name evidence="2" type="ORF">GCE9029_02206</name>
</gene>
<protein>
    <recommendedName>
        <fullName evidence="1">Flagellar Assembly Protein A N-terminal region domain-containing protein</fullName>
    </recommendedName>
</protein>
<dbReference type="InterPro" id="IPR046866">
    <property type="entry name" value="FapA_N"/>
</dbReference>
<dbReference type="STRING" id="1796497.GCE9029_02206"/>
<dbReference type="RefSeq" id="WP_062663308.1">
    <property type="nucleotide sequence ID" value="NZ_FIZX01000002.1"/>
</dbReference>
<dbReference type="Pfam" id="PF03961">
    <property type="entry name" value="FapA"/>
    <property type="match status" value="1"/>
</dbReference>
<keyword evidence="3" id="KW-1185">Reference proteome</keyword>
<dbReference type="AlphaFoldDB" id="A0A128F316"/>
<organism evidence="2 3">
    <name type="scientific">Grimontia celer</name>
    <dbReference type="NCBI Taxonomy" id="1796497"/>
    <lineage>
        <taxon>Bacteria</taxon>
        <taxon>Pseudomonadati</taxon>
        <taxon>Pseudomonadota</taxon>
        <taxon>Gammaproteobacteria</taxon>
        <taxon>Vibrionales</taxon>
        <taxon>Vibrionaceae</taxon>
        <taxon>Grimontia</taxon>
    </lineage>
</organism>
<name>A0A128F316_9GAMM</name>
<evidence type="ECO:0000313" key="3">
    <source>
        <dbReference type="Proteomes" id="UP000071641"/>
    </source>
</evidence>
<dbReference type="InterPro" id="IPR005646">
    <property type="entry name" value="FapA"/>
</dbReference>
<sequence>MLQQLLRLSNDGRRVYMTVVPKADQDAPHIEKKHIVDWLVQNKVASFFRFEKTIEAVLVKINASNDEWKGEPDDVVVAERRDASVSARFDDEKMTAFLRVNGACGGNPIKGNDLLAALKASQIVRGVKKQTLQKLLTASARLKPGEYLEVPIANGKWPIPGDDSKLAYLVQDSKSRVLRPQERDDGTVDMRDLGKMITVQEGQPLAKRIPPTKGIEGFRVTGEILPTTPGNDVPLKLYPGSKFSSNDENVIVAEVAGLPLLQPDGVEVDNALCMKAVTVATGHVDFEGSVVINGDVNAGMKVNATGSITVGGVVESATLTAGGDIIIHNGILGRQVQSEQEITTSLNAKGSVVAKFAQYARIEAKGDINISQHAMHCRTYTENHLVVCDDNKRTGTLTGGTHVAQCGVRALTLGAASGVHTNVHAFTGLSELMEDTINLSKELDHEHEQLMKVKDAEMKLLQQPANKRPEELIERLAWTKTHHFERIAEIKAKMESSSTQLSSLYRRYVIEVYKNCFPGVYCQIGDTSINLVNEYGACKFVTNGKEVTIEKSSS</sequence>
<dbReference type="Pfam" id="PF20250">
    <property type="entry name" value="FapA_N"/>
    <property type="match status" value="1"/>
</dbReference>
<reference evidence="3" key="1">
    <citation type="submission" date="2016-02" db="EMBL/GenBank/DDBJ databases">
        <authorList>
            <person name="Rodrigo-Torres Lidia"/>
            <person name="Arahal R.David."/>
        </authorList>
    </citation>
    <scope>NUCLEOTIDE SEQUENCE [LARGE SCALE GENOMIC DNA]</scope>
    <source>
        <strain evidence="3">CECT 9029</strain>
    </source>
</reference>
<dbReference type="OrthoDB" id="5807941at2"/>
<dbReference type="InterPro" id="IPR046865">
    <property type="entry name" value="FapA_b_solenoid"/>
</dbReference>